<dbReference type="Proteomes" id="UP001270362">
    <property type="component" value="Unassembled WGS sequence"/>
</dbReference>
<organism evidence="1 2">
    <name type="scientific">Podospora appendiculata</name>
    <dbReference type="NCBI Taxonomy" id="314037"/>
    <lineage>
        <taxon>Eukaryota</taxon>
        <taxon>Fungi</taxon>
        <taxon>Dikarya</taxon>
        <taxon>Ascomycota</taxon>
        <taxon>Pezizomycotina</taxon>
        <taxon>Sordariomycetes</taxon>
        <taxon>Sordariomycetidae</taxon>
        <taxon>Sordariales</taxon>
        <taxon>Podosporaceae</taxon>
        <taxon>Podospora</taxon>
    </lineage>
</organism>
<protein>
    <submittedName>
        <fullName evidence="1">Uncharacterized protein</fullName>
    </submittedName>
</protein>
<keyword evidence="2" id="KW-1185">Reference proteome</keyword>
<gene>
    <name evidence="1" type="ORF">B0T22DRAFT_34084</name>
</gene>
<comment type="caution">
    <text evidence="1">The sequence shown here is derived from an EMBL/GenBank/DDBJ whole genome shotgun (WGS) entry which is preliminary data.</text>
</comment>
<proteinExistence type="predicted"/>
<evidence type="ECO:0000313" key="1">
    <source>
        <dbReference type="EMBL" id="KAK3693119.1"/>
    </source>
</evidence>
<evidence type="ECO:0000313" key="2">
    <source>
        <dbReference type="Proteomes" id="UP001270362"/>
    </source>
</evidence>
<reference evidence="1" key="1">
    <citation type="journal article" date="2023" name="Mol. Phylogenet. Evol.">
        <title>Genome-scale phylogeny and comparative genomics of the fungal order Sordariales.</title>
        <authorList>
            <person name="Hensen N."/>
            <person name="Bonometti L."/>
            <person name="Westerberg I."/>
            <person name="Brannstrom I.O."/>
            <person name="Guillou S."/>
            <person name="Cros-Aarteil S."/>
            <person name="Calhoun S."/>
            <person name="Haridas S."/>
            <person name="Kuo A."/>
            <person name="Mondo S."/>
            <person name="Pangilinan J."/>
            <person name="Riley R."/>
            <person name="LaButti K."/>
            <person name="Andreopoulos B."/>
            <person name="Lipzen A."/>
            <person name="Chen C."/>
            <person name="Yan M."/>
            <person name="Daum C."/>
            <person name="Ng V."/>
            <person name="Clum A."/>
            <person name="Steindorff A."/>
            <person name="Ohm R.A."/>
            <person name="Martin F."/>
            <person name="Silar P."/>
            <person name="Natvig D.O."/>
            <person name="Lalanne C."/>
            <person name="Gautier V."/>
            <person name="Ament-Velasquez S.L."/>
            <person name="Kruys A."/>
            <person name="Hutchinson M.I."/>
            <person name="Powell A.J."/>
            <person name="Barry K."/>
            <person name="Miller A.N."/>
            <person name="Grigoriev I.V."/>
            <person name="Debuchy R."/>
            <person name="Gladieux P."/>
            <person name="Hiltunen Thoren M."/>
            <person name="Johannesson H."/>
        </authorList>
    </citation>
    <scope>NUCLEOTIDE SEQUENCE</scope>
    <source>
        <strain evidence="1">CBS 314.62</strain>
    </source>
</reference>
<reference evidence="1" key="2">
    <citation type="submission" date="2023-06" db="EMBL/GenBank/DDBJ databases">
        <authorList>
            <consortium name="Lawrence Berkeley National Laboratory"/>
            <person name="Haridas S."/>
            <person name="Hensen N."/>
            <person name="Bonometti L."/>
            <person name="Westerberg I."/>
            <person name="Brannstrom I.O."/>
            <person name="Guillou S."/>
            <person name="Cros-Aarteil S."/>
            <person name="Calhoun S."/>
            <person name="Kuo A."/>
            <person name="Mondo S."/>
            <person name="Pangilinan J."/>
            <person name="Riley R."/>
            <person name="Labutti K."/>
            <person name="Andreopoulos B."/>
            <person name="Lipzen A."/>
            <person name="Chen C."/>
            <person name="Yanf M."/>
            <person name="Daum C."/>
            <person name="Ng V."/>
            <person name="Clum A."/>
            <person name="Steindorff A."/>
            <person name="Ohm R."/>
            <person name="Martin F."/>
            <person name="Silar P."/>
            <person name="Natvig D."/>
            <person name="Lalanne C."/>
            <person name="Gautier V."/>
            <person name="Ament-Velasquez S.L."/>
            <person name="Kruys A."/>
            <person name="Hutchinson M.I."/>
            <person name="Powell A.J."/>
            <person name="Barry K."/>
            <person name="Miller A.N."/>
            <person name="Grigoriev I.V."/>
            <person name="Debuchy R."/>
            <person name="Gladieux P."/>
            <person name="Thoren M.H."/>
            <person name="Johannesson H."/>
        </authorList>
    </citation>
    <scope>NUCLEOTIDE SEQUENCE</scope>
    <source>
        <strain evidence="1">CBS 314.62</strain>
    </source>
</reference>
<dbReference type="EMBL" id="JAULSO010000001">
    <property type="protein sequence ID" value="KAK3693119.1"/>
    <property type="molecule type" value="Genomic_DNA"/>
</dbReference>
<sequence>MNITYYLVPNKRSPLSSRTLDLSLRHEKKSRRTPTLLSPLFGLSSPAHFLSTPGMCLGRILVRWCACKGDPESHPLNPIPTGWPREAHTIMWSTDSGAYSWCDAYLLSKNFQLEVQGRPNCPDMVIYQTVNLESRRICEGCCKRGCNNTVRRRETGCREGEARW</sequence>
<accession>A0AAE0XGP0</accession>
<name>A0AAE0XGP0_9PEZI</name>
<dbReference type="AlphaFoldDB" id="A0AAE0XGP0"/>